<evidence type="ECO:0000259" key="8">
    <source>
        <dbReference type="Pfam" id="PF25967"/>
    </source>
</evidence>
<evidence type="ECO:0000256" key="3">
    <source>
        <dbReference type="ARBA" id="ARBA00023054"/>
    </source>
</evidence>
<accession>A0A8J7F397</accession>
<dbReference type="Pfam" id="PF25954">
    <property type="entry name" value="Beta-barrel_RND_2"/>
    <property type="match status" value="1"/>
</dbReference>
<dbReference type="InterPro" id="IPR058792">
    <property type="entry name" value="Beta-barrel_RND_2"/>
</dbReference>
<dbReference type="RefSeq" id="WP_193921490.1">
    <property type="nucleotide sequence ID" value="NZ_JADEWL010000049.1"/>
</dbReference>
<gene>
    <name evidence="9" type="ORF">IQ247_15560</name>
</gene>
<dbReference type="Proteomes" id="UP000620559">
    <property type="component" value="Unassembled WGS sequence"/>
</dbReference>
<dbReference type="Gene3D" id="2.40.30.170">
    <property type="match status" value="1"/>
</dbReference>
<dbReference type="NCBIfam" id="TIGR01730">
    <property type="entry name" value="RND_mfp"/>
    <property type="match status" value="1"/>
</dbReference>
<name>A0A8J7F397_9CYAN</name>
<dbReference type="GO" id="GO:0016020">
    <property type="term" value="C:membrane"/>
    <property type="evidence" value="ECO:0007669"/>
    <property type="project" value="InterPro"/>
</dbReference>
<comment type="similarity">
    <text evidence="2">Belongs to the membrane fusion protein (MFP) (TC 8.A.1) family.</text>
</comment>
<feature type="transmembrane region" description="Helical" evidence="5">
    <location>
        <begin position="19"/>
        <end position="40"/>
    </location>
</feature>
<evidence type="ECO:0000259" key="6">
    <source>
        <dbReference type="Pfam" id="PF25881"/>
    </source>
</evidence>
<dbReference type="Pfam" id="PF25967">
    <property type="entry name" value="RND-MFP_C"/>
    <property type="match status" value="1"/>
</dbReference>
<dbReference type="PRINTS" id="PR01490">
    <property type="entry name" value="RTXTOXIND"/>
</dbReference>
<keyword evidence="5" id="KW-0472">Membrane</keyword>
<dbReference type="PANTHER" id="PTHR32347">
    <property type="entry name" value="EFFLUX SYSTEM COMPONENT YKNX-RELATED"/>
    <property type="match status" value="1"/>
</dbReference>
<feature type="domain" description="YbhG-like alpha-helical hairpin" evidence="6">
    <location>
        <begin position="144"/>
        <end position="257"/>
    </location>
</feature>
<dbReference type="AlphaFoldDB" id="A0A8J7F397"/>
<dbReference type="Pfam" id="PF25881">
    <property type="entry name" value="HH_YBHG"/>
    <property type="match status" value="1"/>
</dbReference>
<evidence type="ECO:0000259" key="7">
    <source>
        <dbReference type="Pfam" id="PF25954"/>
    </source>
</evidence>
<evidence type="ECO:0000256" key="2">
    <source>
        <dbReference type="ARBA" id="ARBA00009477"/>
    </source>
</evidence>
<dbReference type="GO" id="GO:0022857">
    <property type="term" value="F:transmembrane transporter activity"/>
    <property type="evidence" value="ECO:0007669"/>
    <property type="project" value="InterPro"/>
</dbReference>
<comment type="caution">
    <text evidence="9">The sequence shown here is derived from an EMBL/GenBank/DDBJ whole genome shotgun (WGS) entry which is preliminary data.</text>
</comment>
<evidence type="ECO:0000313" key="9">
    <source>
        <dbReference type="EMBL" id="MBE9214065.1"/>
    </source>
</evidence>
<keyword evidence="3 4" id="KW-0175">Coiled coil</keyword>
<sequence>MATPIEIPLIGKVKGLPRWLVALFAAGIVVVGATTTYIFIDRAKNKQDITQLTTLVEEKKVTIILNASGKIVPVQNVNISPKNPGTVTQLYVEQGDTVKIGQIIATMDSADIQARILQARANLTQAQAKLDQAKAGSRPQEISQAKARLAQAQAQLAAATSGNRPQEIAASQAQVDAAIARVDLTNERVRRYRSLYNQGAVKKDDLDQFVSEDKTAQANLLEAQKRLALLQSGSRAEEITRLQAAVAEARAQLQLLESGSRPEEIAQAAAGVSAAQAQLKTEQVNLDNTIIRAPFSGIITQKFANVGAFVTPTTSASTSASATSSSVVALARGLEVLANVPEADIGKIKVGQQVDIVADAYPDQVFKGEVRLIAPEAVNEQGVTLFQVRVAINTGKDKLLSGLNVNLTFLGDDVQALWVPTVTIVTEKGETGVLAPDKNNKAQFRKVTIGSQVGNETQVLEGLQIGDRIFTSPPNDYKIQKKLQEQSE</sequence>
<organism evidence="9 10">
    <name type="scientific">Plectonema cf. radiosum LEGE 06105</name>
    <dbReference type="NCBI Taxonomy" id="945769"/>
    <lineage>
        <taxon>Bacteria</taxon>
        <taxon>Bacillati</taxon>
        <taxon>Cyanobacteriota</taxon>
        <taxon>Cyanophyceae</taxon>
        <taxon>Oscillatoriophycideae</taxon>
        <taxon>Oscillatoriales</taxon>
        <taxon>Microcoleaceae</taxon>
        <taxon>Plectonema</taxon>
    </lineage>
</organism>
<dbReference type="InterPro" id="IPR059052">
    <property type="entry name" value="HH_YbhG-like"/>
</dbReference>
<evidence type="ECO:0000256" key="4">
    <source>
        <dbReference type="SAM" id="Coils"/>
    </source>
</evidence>
<keyword evidence="5" id="KW-0812">Transmembrane</keyword>
<dbReference type="Gene3D" id="2.40.50.100">
    <property type="match status" value="2"/>
</dbReference>
<evidence type="ECO:0000313" key="10">
    <source>
        <dbReference type="Proteomes" id="UP000620559"/>
    </source>
</evidence>
<dbReference type="EMBL" id="JADEWL010000049">
    <property type="protein sequence ID" value="MBE9214065.1"/>
    <property type="molecule type" value="Genomic_DNA"/>
</dbReference>
<keyword evidence="10" id="KW-1185">Reference proteome</keyword>
<dbReference type="PANTHER" id="PTHR32347:SF14">
    <property type="entry name" value="EFFLUX SYSTEM COMPONENT YKNX-RELATED"/>
    <property type="match status" value="1"/>
</dbReference>
<dbReference type="InterPro" id="IPR058627">
    <property type="entry name" value="MdtA-like_C"/>
</dbReference>
<proteinExistence type="inferred from homology"/>
<feature type="domain" description="Multidrug resistance protein MdtA-like C-terminal permuted SH3" evidence="8">
    <location>
        <begin position="416"/>
        <end position="472"/>
    </location>
</feature>
<dbReference type="Gene3D" id="2.40.420.20">
    <property type="match status" value="1"/>
</dbReference>
<dbReference type="SUPFAM" id="SSF111369">
    <property type="entry name" value="HlyD-like secretion proteins"/>
    <property type="match status" value="2"/>
</dbReference>
<keyword evidence="5" id="KW-1133">Transmembrane helix</keyword>
<evidence type="ECO:0000256" key="1">
    <source>
        <dbReference type="ARBA" id="ARBA00004196"/>
    </source>
</evidence>
<comment type="subcellular location">
    <subcellularLocation>
        <location evidence="1">Cell envelope</location>
    </subcellularLocation>
</comment>
<protein>
    <submittedName>
        <fullName evidence="9">Efflux RND transporter periplasmic adaptor subunit</fullName>
    </submittedName>
</protein>
<evidence type="ECO:0000256" key="5">
    <source>
        <dbReference type="SAM" id="Phobius"/>
    </source>
</evidence>
<reference evidence="9" key="1">
    <citation type="submission" date="2020-10" db="EMBL/GenBank/DDBJ databases">
        <authorList>
            <person name="Castelo-Branco R."/>
            <person name="Eusebio N."/>
            <person name="Adriana R."/>
            <person name="Vieira A."/>
            <person name="Brugerolle De Fraissinette N."/>
            <person name="Rezende De Castro R."/>
            <person name="Schneider M.P."/>
            <person name="Vasconcelos V."/>
            <person name="Leao P.N."/>
        </authorList>
    </citation>
    <scope>NUCLEOTIDE SEQUENCE</scope>
    <source>
        <strain evidence="9">LEGE 06105</strain>
    </source>
</reference>
<feature type="domain" description="CusB-like beta-barrel" evidence="7">
    <location>
        <begin position="337"/>
        <end position="409"/>
    </location>
</feature>
<dbReference type="InterPro" id="IPR006143">
    <property type="entry name" value="RND_pump_MFP"/>
</dbReference>
<dbReference type="InterPro" id="IPR050465">
    <property type="entry name" value="UPF0194_transport"/>
</dbReference>
<feature type="coiled-coil region" evidence="4">
    <location>
        <begin position="109"/>
        <end position="162"/>
    </location>
</feature>
<dbReference type="GO" id="GO:0030313">
    <property type="term" value="C:cell envelope"/>
    <property type="evidence" value="ECO:0007669"/>
    <property type="project" value="UniProtKB-SubCell"/>
</dbReference>